<accession>A0ABY8SY44</accession>
<sequence length="196" mass="21236">MSASILAAQPRAVDVNGFDLGNVKLGMDLEQARAAMAAHFGVLPSAIALDYKAEPSPLTGTKLPMRLRYESGGEELSVNLEPRLPITASTRRFAVAQIVRRWPEGVRSQAQIFEAAQAQYGPPSGIVDQRMLWCARPLANPAVVCLQDNPAVFAVSAKGMALFDVSWVDARVEAEMAAKARKAQESQKTLKPQKPH</sequence>
<protein>
    <submittedName>
        <fullName evidence="1">Uncharacterized protein</fullName>
    </submittedName>
</protein>
<gene>
    <name evidence="1" type="ORF">QMY55_11355</name>
</gene>
<evidence type="ECO:0000313" key="2">
    <source>
        <dbReference type="Proteomes" id="UP001240697"/>
    </source>
</evidence>
<proteinExistence type="predicted"/>
<name>A0ABY8SY44_9BURK</name>
<keyword evidence="2" id="KW-1185">Reference proteome</keyword>
<evidence type="ECO:0000313" key="1">
    <source>
        <dbReference type="EMBL" id="WHS67665.1"/>
    </source>
</evidence>
<dbReference type="EMBL" id="CP125947">
    <property type="protein sequence ID" value="WHS67665.1"/>
    <property type="molecule type" value="Genomic_DNA"/>
</dbReference>
<organism evidence="1 2">
    <name type="scientific">Comamonas resistens</name>
    <dbReference type="NCBI Taxonomy" id="3046670"/>
    <lineage>
        <taxon>Bacteria</taxon>
        <taxon>Pseudomonadati</taxon>
        <taxon>Pseudomonadota</taxon>
        <taxon>Betaproteobacteria</taxon>
        <taxon>Burkholderiales</taxon>
        <taxon>Comamonadaceae</taxon>
        <taxon>Comamonas</taxon>
    </lineage>
</organism>
<reference evidence="1 2" key="1">
    <citation type="submission" date="2023-05" db="EMBL/GenBank/DDBJ databases">
        <authorList>
            <person name="Yin Y."/>
            <person name="Lu Z."/>
        </authorList>
    </citation>
    <scope>NUCLEOTIDE SEQUENCE [LARGE SCALE GENOMIC DNA]</scope>
    <source>
        <strain evidence="1 2">ZM22</strain>
    </source>
</reference>
<dbReference type="Proteomes" id="UP001240697">
    <property type="component" value="Chromosome"/>
</dbReference>
<dbReference type="RefSeq" id="WP_283488692.1">
    <property type="nucleotide sequence ID" value="NZ_CP125947.1"/>
</dbReference>